<gene>
    <name evidence="1" type="ORF">B9L23_08265</name>
</gene>
<dbReference type="Proteomes" id="UP000198394">
    <property type="component" value="Unassembled WGS sequence"/>
</dbReference>
<evidence type="ECO:0000313" key="1">
    <source>
        <dbReference type="EMBL" id="OXB94846.1"/>
    </source>
</evidence>
<protein>
    <submittedName>
        <fullName evidence="1">Uncharacterized protein</fullName>
    </submittedName>
</protein>
<keyword evidence="2" id="KW-1185">Reference proteome</keyword>
<comment type="caution">
    <text evidence="1">The sequence shown here is derived from an EMBL/GenBank/DDBJ whole genome shotgun (WGS) entry which is preliminary data.</text>
</comment>
<organism evidence="1 2">
    <name type="scientific">Parageobacillus galactosidasius</name>
    <dbReference type="NCBI Taxonomy" id="883812"/>
    <lineage>
        <taxon>Bacteria</taxon>
        <taxon>Bacillati</taxon>
        <taxon>Bacillota</taxon>
        <taxon>Bacilli</taxon>
        <taxon>Bacillales</taxon>
        <taxon>Anoxybacillaceae</taxon>
        <taxon>Parageobacillus</taxon>
    </lineage>
</organism>
<sequence>MKREKAKATYVFHRFIHGIFQYYHDKGMPLETAKARMFKEVYDTCLDFAKREEGIPDHLLVLTMQFVSKFLNHRGFVLSKKLKETNSNDEQAITRLRAALRDLKQVKDAIDHFIETYRGDTQNDQQ</sequence>
<dbReference type="EMBL" id="NDYL01000001">
    <property type="protein sequence ID" value="OXB94846.1"/>
    <property type="molecule type" value="Genomic_DNA"/>
</dbReference>
<proteinExistence type="predicted"/>
<evidence type="ECO:0000313" key="2">
    <source>
        <dbReference type="Proteomes" id="UP000198394"/>
    </source>
</evidence>
<name>A0A226QQN0_9BACL</name>
<accession>A0A226QQN0</accession>
<dbReference type="RefSeq" id="WP_089097301.1">
    <property type="nucleotide sequence ID" value="NZ_NDYL01000001.1"/>
</dbReference>
<dbReference type="AlphaFoldDB" id="A0A226QQN0"/>
<reference evidence="1 2" key="1">
    <citation type="submission" date="2017-04" db="EMBL/GenBank/DDBJ databases">
        <title>The genome sequence of Parageobacillus galactosidasius DSM 18751.</title>
        <authorList>
            <person name="Ramaloko W.T."/>
            <person name="Koen N."/>
            <person name="Polliack S."/>
            <person name="Aliyu H."/>
            <person name="Lebre P."/>
            <person name="Mohr T."/>
            <person name="Oswald F."/>
            <person name="Zwick M."/>
            <person name="Neumann A."/>
            <person name="Syldatk C."/>
            <person name="Cowan D."/>
            <person name="De Maayer P."/>
        </authorList>
    </citation>
    <scope>NUCLEOTIDE SEQUENCE [LARGE SCALE GENOMIC DNA]</scope>
    <source>
        <strain evidence="1 2">DSM 18751</strain>
    </source>
</reference>